<feature type="signal peptide" evidence="1">
    <location>
        <begin position="1"/>
        <end position="18"/>
    </location>
</feature>
<keyword evidence="2" id="KW-0449">Lipoprotein</keyword>
<feature type="chain" id="PRO_5046357403" evidence="1">
    <location>
        <begin position="19"/>
        <end position="268"/>
    </location>
</feature>
<proteinExistence type="predicted"/>
<keyword evidence="3" id="KW-1185">Reference proteome</keyword>
<evidence type="ECO:0000256" key="1">
    <source>
        <dbReference type="SAM" id="SignalP"/>
    </source>
</evidence>
<dbReference type="InterPro" id="IPR026443">
    <property type="entry name" value="Rhombo_lipo"/>
</dbReference>
<accession>A0ABV2SJN2</accession>
<organism evidence="2 3">
    <name type="scientific">Endozoicomonas lisbonensis</name>
    <dbReference type="NCBI Taxonomy" id="3120522"/>
    <lineage>
        <taxon>Bacteria</taxon>
        <taxon>Pseudomonadati</taxon>
        <taxon>Pseudomonadota</taxon>
        <taxon>Gammaproteobacteria</taxon>
        <taxon>Oceanospirillales</taxon>
        <taxon>Endozoicomonadaceae</taxon>
        <taxon>Endozoicomonas</taxon>
    </lineage>
</organism>
<reference evidence="2 3" key="1">
    <citation type="submission" date="2024-06" db="EMBL/GenBank/DDBJ databases">
        <title>Genomic Encyclopedia of Type Strains, Phase V (KMG-V): Genome sequencing to study the core and pangenomes of soil and plant-associated prokaryotes.</title>
        <authorList>
            <person name="Whitman W."/>
        </authorList>
    </citation>
    <scope>NUCLEOTIDE SEQUENCE [LARGE SCALE GENOMIC DNA]</scope>
    <source>
        <strain evidence="2 3">NE40</strain>
    </source>
</reference>
<protein>
    <submittedName>
        <fullName evidence="2">Rhombotail lipoprotein</fullName>
    </submittedName>
</protein>
<keyword evidence="1" id="KW-0732">Signal</keyword>
<sequence length="268" mass="29879">MKRVFEPLWLLCCVLFLAGCQTTSQYRNSSVVDYLYPKSDQHVVSEEIPRLVLPLKVGVAFTPGSHGTSLTEASKMELMSDVSKHFESLDFVDSIEVIPSGYLRPEGSFANLEQLKRMFGIDVIALISYDQTRFTDEGFASIAYWTLVGAYLVPGEKNATHTLIDAVLYDIDSQKLLFRAPGVSVVKSKATPVNLKEQVREDSLEGFQLASEDLVGNLKVQLDRFQTRVESTPEQFEVIRSEGYRGSGSSGYGFLLLLGLLFLRSRKG</sequence>
<dbReference type="NCBIfam" id="TIGR04179">
    <property type="entry name" value="rhombo_lipo"/>
    <property type="match status" value="1"/>
</dbReference>
<dbReference type="EMBL" id="JBEWTB010000002">
    <property type="protein sequence ID" value="MET4757334.1"/>
    <property type="molecule type" value="Genomic_DNA"/>
</dbReference>
<dbReference type="Proteomes" id="UP001549366">
    <property type="component" value="Unassembled WGS sequence"/>
</dbReference>
<evidence type="ECO:0000313" key="3">
    <source>
        <dbReference type="Proteomes" id="UP001549366"/>
    </source>
</evidence>
<evidence type="ECO:0000313" key="2">
    <source>
        <dbReference type="EMBL" id="MET4757334.1"/>
    </source>
</evidence>
<gene>
    <name evidence="2" type="ORF">V5J35_002526</name>
</gene>
<comment type="caution">
    <text evidence="2">The sequence shown here is derived from an EMBL/GenBank/DDBJ whole genome shotgun (WGS) entry which is preliminary data.</text>
</comment>
<dbReference type="RefSeq" id="WP_354007494.1">
    <property type="nucleotide sequence ID" value="NZ_JBEWTA010000001.1"/>
</dbReference>
<dbReference type="PROSITE" id="PS51257">
    <property type="entry name" value="PROKAR_LIPOPROTEIN"/>
    <property type="match status" value="1"/>
</dbReference>
<name>A0ABV2SJN2_9GAMM</name>